<name>A0A6A6FBG1_9PEZI</name>
<dbReference type="AlphaFoldDB" id="A0A6A6FBG1"/>
<keyword evidence="3" id="KW-1185">Reference proteome</keyword>
<dbReference type="EMBL" id="ML992680">
    <property type="protein sequence ID" value="KAF2210761.1"/>
    <property type="molecule type" value="Genomic_DNA"/>
</dbReference>
<keyword evidence="1" id="KW-0732">Signal</keyword>
<feature type="chain" id="PRO_5025540040" evidence="1">
    <location>
        <begin position="22"/>
        <end position="187"/>
    </location>
</feature>
<gene>
    <name evidence="2" type="ORF">CERZMDRAFT_99363</name>
</gene>
<accession>A0A6A6FBG1</accession>
<dbReference type="OrthoDB" id="3649132at2759"/>
<evidence type="ECO:0000256" key="1">
    <source>
        <dbReference type="SAM" id="SignalP"/>
    </source>
</evidence>
<sequence>MRFSATSIFAATTYLAVHARALPHPAPPPTYNVVDVGGPTSAPNEPATVYETVKTTLSTEQTVTAVVPAPTITTTPSVATAEATSTTTSSWQWTVVIGTVLSPSNASYTTSISTSCLTSSTTEPVMYPVETPTYTGDDGLYHPTGDDGQYRPWKPTATTLSTSTATGYYPLATASGWAAPMNETSSC</sequence>
<evidence type="ECO:0000313" key="3">
    <source>
        <dbReference type="Proteomes" id="UP000799539"/>
    </source>
</evidence>
<organism evidence="2 3">
    <name type="scientific">Cercospora zeae-maydis SCOH1-5</name>
    <dbReference type="NCBI Taxonomy" id="717836"/>
    <lineage>
        <taxon>Eukaryota</taxon>
        <taxon>Fungi</taxon>
        <taxon>Dikarya</taxon>
        <taxon>Ascomycota</taxon>
        <taxon>Pezizomycotina</taxon>
        <taxon>Dothideomycetes</taxon>
        <taxon>Dothideomycetidae</taxon>
        <taxon>Mycosphaerellales</taxon>
        <taxon>Mycosphaerellaceae</taxon>
        <taxon>Cercospora</taxon>
    </lineage>
</organism>
<protein>
    <submittedName>
        <fullName evidence="2">Uncharacterized protein</fullName>
    </submittedName>
</protein>
<evidence type="ECO:0000313" key="2">
    <source>
        <dbReference type="EMBL" id="KAF2210761.1"/>
    </source>
</evidence>
<feature type="signal peptide" evidence="1">
    <location>
        <begin position="1"/>
        <end position="21"/>
    </location>
</feature>
<reference evidence="2" key="1">
    <citation type="journal article" date="2020" name="Stud. Mycol.">
        <title>101 Dothideomycetes genomes: a test case for predicting lifestyles and emergence of pathogens.</title>
        <authorList>
            <person name="Haridas S."/>
            <person name="Albert R."/>
            <person name="Binder M."/>
            <person name="Bloem J."/>
            <person name="Labutti K."/>
            <person name="Salamov A."/>
            <person name="Andreopoulos B."/>
            <person name="Baker S."/>
            <person name="Barry K."/>
            <person name="Bills G."/>
            <person name="Bluhm B."/>
            <person name="Cannon C."/>
            <person name="Castanera R."/>
            <person name="Culley D."/>
            <person name="Daum C."/>
            <person name="Ezra D."/>
            <person name="Gonzalez J."/>
            <person name="Henrissat B."/>
            <person name="Kuo A."/>
            <person name="Liang C."/>
            <person name="Lipzen A."/>
            <person name="Lutzoni F."/>
            <person name="Magnuson J."/>
            <person name="Mondo S."/>
            <person name="Nolan M."/>
            <person name="Ohm R."/>
            <person name="Pangilinan J."/>
            <person name="Park H.-J."/>
            <person name="Ramirez L."/>
            <person name="Alfaro M."/>
            <person name="Sun H."/>
            <person name="Tritt A."/>
            <person name="Yoshinaga Y."/>
            <person name="Zwiers L.-H."/>
            <person name="Turgeon B."/>
            <person name="Goodwin S."/>
            <person name="Spatafora J."/>
            <person name="Crous P."/>
            <person name="Grigoriev I."/>
        </authorList>
    </citation>
    <scope>NUCLEOTIDE SEQUENCE</scope>
    <source>
        <strain evidence="2">SCOH1-5</strain>
    </source>
</reference>
<dbReference type="Proteomes" id="UP000799539">
    <property type="component" value="Unassembled WGS sequence"/>
</dbReference>
<proteinExistence type="predicted"/>